<dbReference type="EC" id="3.6.1.7" evidence="2 4"/>
<organism evidence="7 8">
    <name type="scientific">Pararobbsia alpina</name>
    <dbReference type="NCBI Taxonomy" id="621374"/>
    <lineage>
        <taxon>Bacteria</taxon>
        <taxon>Pseudomonadati</taxon>
        <taxon>Pseudomonadota</taxon>
        <taxon>Betaproteobacteria</taxon>
        <taxon>Burkholderiales</taxon>
        <taxon>Burkholderiaceae</taxon>
        <taxon>Pararobbsia</taxon>
    </lineage>
</organism>
<dbReference type="PRINTS" id="PR00112">
    <property type="entry name" value="ACYLPHPHTASE"/>
</dbReference>
<reference evidence="7 8" key="1">
    <citation type="submission" date="2020-04" db="EMBL/GenBank/DDBJ databases">
        <authorList>
            <person name="De Canck E."/>
        </authorList>
    </citation>
    <scope>NUCLEOTIDE SEQUENCE [LARGE SCALE GENOMIC DNA]</scope>
    <source>
        <strain evidence="7 8">LMG 28138</strain>
    </source>
</reference>
<dbReference type="NCBIfam" id="NF010998">
    <property type="entry name" value="PRK14424.1"/>
    <property type="match status" value="1"/>
</dbReference>
<protein>
    <recommendedName>
        <fullName evidence="2 4">acylphosphatase</fullName>
        <ecNumber evidence="2 4">3.6.1.7</ecNumber>
    </recommendedName>
</protein>
<dbReference type="PANTHER" id="PTHR47268:SF4">
    <property type="entry name" value="ACYLPHOSPHATASE"/>
    <property type="match status" value="1"/>
</dbReference>
<dbReference type="PANTHER" id="PTHR47268">
    <property type="entry name" value="ACYLPHOSPHATASE"/>
    <property type="match status" value="1"/>
</dbReference>
<evidence type="ECO:0000256" key="1">
    <source>
        <dbReference type="ARBA" id="ARBA00005614"/>
    </source>
</evidence>
<comment type="catalytic activity">
    <reaction evidence="3 4">
        <text>an acyl phosphate + H2O = a carboxylate + phosphate + H(+)</text>
        <dbReference type="Rhea" id="RHEA:14965"/>
        <dbReference type="ChEBI" id="CHEBI:15377"/>
        <dbReference type="ChEBI" id="CHEBI:15378"/>
        <dbReference type="ChEBI" id="CHEBI:29067"/>
        <dbReference type="ChEBI" id="CHEBI:43474"/>
        <dbReference type="ChEBI" id="CHEBI:59918"/>
        <dbReference type="EC" id="3.6.1.7"/>
    </reaction>
</comment>
<evidence type="ECO:0000259" key="6">
    <source>
        <dbReference type="PROSITE" id="PS51160"/>
    </source>
</evidence>
<dbReference type="InterPro" id="IPR001792">
    <property type="entry name" value="Acylphosphatase-like_dom"/>
</dbReference>
<feature type="active site" evidence="4">
    <location>
        <position position="26"/>
    </location>
</feature>
<accession>A0A6S7B739</accession>
<dbReference type="Gene3D" id="3.30.70.100">
    <property type="match status" value="1"/>
</dbReference>
<evidence type="ECO:0000256" key="4">
    <source>
        <dbReference type="PROSITE-ProRule" id="PRU00520"/>
    </source>
</evidence>
<dbReference type="SUPFAM" id="SSF54975">
    <property type="entry name" value="Acylphosphatase/BLUF domain-like"/>
    <property type="match status" value="1"/>
</dbReference>
<evidence type="ECO:0000256" key="2">
    <source>
        <dbReference type="ARBA" id="ARBA00012150"/>
    </source>
</evidence>
<dbReference type="InterPro" id="IPR017968">
    <property type="entry name" value="Acylphosphatase_CS"/>
</dbReference>
<gene>
    <name evidence="7" type="primary">yccX_1</name>
    <name evidence="7" type="ORF">LMG28138_02980</name>
</gene>
<dbReference type="AlphaFoldDB" id="A0A6S7B739"/>
<dbReference type="RefSeq" id="WP_175105522.1">
    <property type="nucleotide sequence ID" value="NZ_CADIKM010000012.1"/>
</dbReference>
<dbReference type="Proteomes" id="UP000494115">
    <property type="component" value="Unassembled WGS sequence"/>
</dbReference>
<dbReference type="Pfam" id="PF00708">
    <property type="entry name" value="Acylphosphatase"/>
    <property type="match status" value="1"/>
</dbReference>
<dbReference type="EMBL" id="CADIKM010000012">
    <property type="protein sequence ID" value="CAB3790404.1"/>
    <property type="molecule type" value="Genomic_DNA"/>
</dbReference>
<dbReference type="InterPro" id="IPR020456">
    <property type="entry name" value="Acylphosphatase"/>
</dbReference>
<proteinExistence type="inferred from homology"/>
<keyword evidence="8" id="KW-1185">Reference proteome</keyword>
<evidence type="ECO:0000256" key="3">
    <source>
        <dbReference type="ARBA" id="ARBA00047645"/>
    </source>
</evidence>
<dbReference type="InterPro" id="IPR036046">
    <property type="entry name" value="Acylphosphatase-like_dom_sf"/>
</dbReference>
<evidence type="ECO:0000256" key="5">
    <source>
        <dbReference type="RuleBase" id="RU004168"/>
    </source>
</evidence>
<dbReference type="PROSITE" id="PS51160">
    <property type="entry name" value="ACYLPHOSPHATASE_3"/>
    <property type="match status" value="1"/>
</dbReference>
<name>A0A6S7B739_9BURK</name>
<feature type="active site" evidence="4">
    <location>
        <position position="44"/>
    </location>
</feature>
<evidence type="ECO:0000313" key="8">
    <source>
        <dbReference type="Proteomes" id="UP000494115"/>
    </source>
</evidence>
<sequence length="97" mass="11297">MRRGLEERVETYNVRVQGRVQGVGYRNSTVRRAHELGIGGWVQNMEDGTVEAVVQGPPDQVDRMLEFMRRGPPAARVMALESERSYAERRYDRFEQR</sequence>
<comment type="similarity">
    <text evidence="1 5">Belongs to the acylphosphatase family.</text>
</comment>
<feature type="domain" description="Acylphosphatase-like" evidence="6">
    <location>
        <begin position="11"/>
        <end position="97"/>
    </location>
</feature>
<keyword evidence="4 7" id="KW-0378">Hydrolase</keyword>
<dbReference type="GO" id="GO:0003998">
    <property type="term" value="F:acylphosphatase activity"/>
    <property type="evidence" value="ECO:0007669"/>
    <property type="project" value="UniProtKB-EC"/>
</dbReference>
<dbReference type="PROSITE" id="PS00151">
    <property type="entry name" value="ACYLPHOSPHATASE_2"/>
    <property type="match status" value="1"/>
</dbReference>
<evidence type="ECO:0000313" key="7">
    <source>
        <dbReference type="EMBL" id="CAB3790404.1"/>
    </source>
</evidence>